<proteinExistence type="predicted"/>
<reference evidence="4" key="1">
    <citation type="submission" date="2022-11" db="UniProtKB">
        <authorList>
            <consortium name="WormBaseParasite"/>
        </authorList>
    </citation>
    <scope>IDENTIFICATION</scope>
</reference>
<feature type="region of interest" description="Disordered" evidence="2">
    <location>
        <begin position="67"/>
        <end position="109"/>
    </location>
</feature>
<feature type="coiled-coil region" evidence="1">
    <location>
        <begin position="6"/>
        <end position="51"/>
    </location>
</feature>
<evidence type="ECO:0000313" key="4">
    <source>
        <dbReference type="WBParaSite" id="Minc3s01992g27631"/>
    </source>
</evidence>
<keyword evidence="3" id="KW-1185">Reference proteome</keyword>
<feature type="compositionally biased region" description="Polar residues" evidence="2">
    <location>
        <begin position="85"/>
        <end position="98"/>
    </location>
</feature>
<sequence length="131" mass="14962">MAEKKRKMWEKEIADEENKIAKEEEKKTKIKEELEQKLEQKVSKLDASILNRRKRIQTMQCGIQSLDRGGAGQAQAEAQAEDKPTTSSAVYENVSSEGSPVKKKDAHGGGLCFQKRWREKRIKDLKISLVF</sequence>
<evidence type="ECO:0000313" key="3">
    <source>
        <dbReference type="Proteomes" id="UP000887563"/>
    </source>
</evidence>
<accession>A0A914MJ03</accession>
<name>A0A914MJ03_MELIC</name>
<organism evidence="3 4">
    <name type="scientific">Meloidogyne incognita</name>
    <name type="common">Southern root-knot nematode worm</name>
    <name type="synonym">Oxyuris incognita</name>
    <dbReference type="NCBI Taxonomy" id="6306"/>
    <lineage>
        <taxon>Eukaryota</taxon>
        <taxon>Metazoa</taxon>
        <taxon>Ecdysozoa</taxon>
        <taxon>Nematoda</taxon>
        <taxon>Chromadorea</taxon>
        <taxon>Rhabditida</taxon>
        <taxon>Tylenchina</taxon>
        <taxon>Tylenchomorpha</taxon>
        <taxon>Tylenchoidea</taxon>
        <taxon>Meloidogynidae</taxon>
        <taxon>Meloidogyninae</taxon>
        <taxon>Meloidogyne</taxon>
        <taxon>Meloidogyne incognita group</taxon>
    </lineage>
</organism>
<evidence type="ECO:0000256" key="2">
    <source>
        <dbReference type="SAM" id="MobiDB-lite"/>
    </source>
</evidence>
<dbReference type="Proteomes" id="UP000887563">
    <property type="component" value="Unplaced"/>
</dbReference>
<protein>
    <submittedName>
        <fullName evidence="4">Uncharacterized protein</fullName>
    </submittedName>
</protein>
<keyword evidence="1" id="KW-0175">Coiled coil</keyword>
<dbReference type="WBParaSite" id="Minc3s01992g27631">
    <property type="protein sequence ID" value="Minc3s01992g27631"/>
    <property type="gene ID" value="Minc3s01992g27631"/>
</dbReference>
<dbReference type="AlphaFoldDB" id="A0A914MJ03"/>
<evidence type="ECO:0000256" key="1">
    <source>
        <dbReference type="SAM" id="Coils"/>
    </source>
</evidence>